<comment type="caution">
    <text evidence="1">The sequence shown here is derived from an EMBL/GenBank/DDBJ whole genome shotgun (WGS) entry which is preliminary data.</text>
</comment>
<sequence>GGATHRRHGQLPLQQVLLPSGSTSRAGDRSCQRPPLQAVALVVGLPLAALQRAVATCDLATGGYPLRSHHGQQAIAAWPLVAAPCGLAAAVRACGATATTGGHPLYGSLGGSRPPLQGC</sequence>
<organism evidence="1 2">
    <name type="scientific">Ensete ventricosum</name>
    <name type="common">Abyssinian banana</name>
    <name type="synonym">Musa ensete</name>
    <dbReference type="NCBI Taxonomy" id="4639"/>
    <lineage>
        <taxon>Eukaryota</taxon>
        <taxon>Viridiplantae</taxon>
        <taxon>Streptophyta</taxon>
        <taxon>Embryophyta</taxon>
        <taxon>Tracheophyta</taxon>
        <taxon>Spermatophyta</taxon>
        <taxon>Magnoliopsida</taxon>
        <taxon>Liliopsida</taxon>
        <taxon>Zingiberales</taxon>
        <taxon>Musaceae</taxon>
        <taxon>Ensete</taxon>
    </lineage>
</organism>
<evidence type="ECO:0000313" key="2">
    <source>
        <dbReference type="Proteomes" id="UP000287651"/>
    </source>
</evidence>
<accession>A0A426YG93</accession>
<proteinExistence type="predicted"/>
<protein>
    <submittedName>
        <fullName evidence="1">Uncharacterized protein</fullName>
    </submittedName>
</protein>
<reference evidence="1 2" key="1">
    <citation type="journal article" date="2014" name="Agronomy (Basel)">
        <title>A Draft Genome Sequence for Ensete ventricosum, the Drought-Tolerant Tree Against Hunger.</title>
        <authorList>
            <person name="Harrison J."/>
            <person name="Moore K.A."/>
            <person name="Paszkiewicz K."/>
            <person name="Jones T."/>
            <person name="Grant M."/>
            <person name="Ambacheew D."/>
            <person name="Muzemil S."/>
            <person name="Studholme D.J."/>
        </authorList>
    </citation>
    <scope>NUCLEOTIDE SEQUENCE [LARGE SCALE GENOMIC DNA]</scope>
</reference>
<gene>
    <name evidence="1" type="ORF">B296_00027641</name>
</gene>
<name>A0A426YG93_ENSVE</name>
<dbReference type="AlphaFoldDB" id="A0A426YG93"/>
<dbReference type="EMBL" id="AMZH03012588">
    <property type="protein sequence ID" value="RRT50755.1"/>
    <property type="molecule type" value="Genomic_DNA"/>
</dbReference>
<dbReference type="Proteomes" id="UP000287651">
    <property type="component" value="Unassembled WGS sequence"/>
</dbReference>
<evidence type="ECO:0000313" key="1">
    <source>
        <dbReference type="EMBL" id="RRT50755.1"/>
    </source>
</evidence>
<feature type="non-terminal residue" evidence="1">
    <location>
        <position position="1"/>
    </location>
</feature>